<dbReference type="Pfam" id="PF21787">
    <property type="entry name" value="TNP-like_RNaseH_N"/>
    <property type="match status" value="1"/>
</dbReference>
<evidence type="ECO:0000313" key="3">
    <source>
        <dbReference type="Proteomes" id="UP001107558"/>
    </source>
</evidence>
<organism evidence="2 3">
    <name type="scientific">Polypedilum vanderplanki</name>
    <name type="common">Sleeping chironomid midge</name>
    <dbReference type="NCBI Taxonomy" id="319348"/>
    <lineage>
        <taxon>Eukaryota</taxon>
        <taxon>Metazoa</taxon>
        <taxon>Ecdysozoa</taxon>
        <taxon>Arthropoda</taxon>
        <taxon>Hexapoda</taxon>
        <taxon>Insecta</taxon>
        <taxon>Pterygota</taxon>
        <taxon>Neoptera</taxon>
        <taxon>Endopterygota</taxon>
        <taxon>Diptera</taxon>
        <taxon>Nematocera</taxon>
        <taxon>Chironomoidea</taxon>
        <taxon>Chironomidae</taxon>
        <taxon>Chironominae</taxon>
        <taxon>Polypedilum</taxon>
        <taxon>Polypedilum</taxon>
    </lineage>
</organism>
<accession>A0A9J6B8W4</accession>
<evidence type="ECO:0000313" key="2">
    <source>
        <dbReference type="EMBL" id="KAG5666170.1"/>
    </source>
</evidence>
<keyword evidence="3" id="KW-1185">Reference proteome</keyword>
<dbReference type="Proteomes" id="UP001107558">
    <property type="component" value="Unassembled WGS sequence"/>
</dbReference>
<feature type="domain" description="Transposable element P transposase-like RNase H" evidence="1">
    <location>
        <begin position="169"/>
        <end position="298"/>
    </location>
</feature>
<dbReference type="OrthoDB" id="6624120at2759"/>
<sequence length="750" mass="86149">MINQNEQRMSLNNAAYPCKPESLRCMQFIRKQSKTIEDAAKNTSLNSSNRCSVISDVRYNEPLSDVLMRQIKSLSEQNKKLSIDLGKAHEKIHILETYIKSMGKFCSENQLNAMQGRKVQKWDDETIMKSIVTKHLGGKKMLEFARRNLIPLCGNTTLKEILKCYPIHSGILTFNLDVLKLIVQDFSPGQKRGTLKIDEKSVTPARELHSDGTYVGNCTLPPSNTLAQNAFVVLLTLMQIRLKIVVAIEFSDKTLTGEIMRNFLFNVIQEVENRTGIMIDLISLDIGPANASMLKSVGISLYQGSRSNHIIHPNDITRILRFNPDQVHNDKNIAGAFRKYDVIIPSSFVEEYNLVSNKATMKDVYSLYNKQKNMIYKPAPNLKQEVVKPNHFESMYESTVYNLISDDVSNALNFIQSPNNASPEKTSATSFFLKMANKYTDLMVRLKWTRENFHEYSAWLLEKIIPFFEGLKFMKENRSQALKCIPAAVIGIKSVIELTQLYLFDFDFDEVPAEWFSNNSIECFFSIVVGKQNKPSPLEILRAIRSVSSTTLMEEHVNNKNYSFCSGGVGQQNHFMKLLRNKKLCDDSISNLIETLPLSETIENFEDFFPIEFTWRTVFKTSIEHNSFLSASIKIMEVVSAKITCDRCKSKFFEYGRNNSETWSLSIEMSNFILSMEFTFRKLSSETESIDTLKFRETFKDVILTQVDLTVEHCFSRVNTIISIFLKFRTKLELHQRFPHRRNAYASKCN</sequence>
<protein>
    <recommendedName>
        <fullName evidence="1">Transposable element P transposase-like RNase H domain-containing protein</fullName>
    </recommendedName>
</protein>
<gene>
    <name evidence="2" type="ORF">PVAND_017700</name>
</gene>
<reference evidence="2" key="1">
    <citation type="submission" date="2021-03" db="EMBL/GenBank/DDBJ databases">
        <title>Chromosome level genome of the anhydrobiotic midge Polypedilum vanderplanki.</title>
        <authorList>
            <person name="Yoshida Y."/>
            <person name="Kikawada T."/>
            <person name="Gusev O."/>
        </authorList>
    </citation>
    <scope>NUCLEOTIDE SEQUENCE</scope>
    <source>
        <strain evidence="2">NIAS01</strain>
        <tissue evidence="2">Whole body or cell culture</tissue>
    </source>
</reference>
<proteinExistence type="predicted"/>
<evidence type="ECO:0000259" key="1">
    <source>
        <dbReference type="Pfam" id="PF21787"/>
    </source>
</evidence>
<name>A0A9J6B8W4_POLVA</name>
<comment type="caution">
    <text evidence="2">The sequence shown here is derived from an EMBL/GenBank/DDBJ whole genome shotgun (WGS) entry which is preliminary data.</text>
</comment>
<dbReference type="AlphaFoldDB" id="A0A9J6B8W4"/>
<dbReference type="EMBL" id="JADBJN010000046">
    <property type="protein sequence ID" value="KAG5666170.1"/>
    <property type="molecule type" value="Genomic_DNA"/>
</dbReference>
<dbReference type="InterPro" id="IPR048365">
    <property type="entry name" value="TNP-like_RNaseH_N"/>
</dbReference>